<dbReference type="GeneID" id="42455989"/>
<dbReference type="Pfam" id="PF00440">
    <property type="entry name" value="TetR_N"/>
    <property type="match status" value="1"/>
</dbReference>
<feature type="domain" description="HTH tetR-type" evidence="3">
    <location>
        <begin position="3"/>
        <end position="64"/>
    </location>
</feature>
<gene>
    <name evidence="5" type="ORF">GKD88_02525</name>
    <name evidence="4" type="ORF">GKE08_02725</name>
</gene>
<dbReference type="PROSITE" id="PS50977">
    <property type="entry name" value="HTH_TETR_2"/>
    <property type="match status" value="1"/>
</dbReference>
<dbReference type="OrthoDB" id="9812484at2"/>
<dbReference type="PANTHER" id="PTHR43479:SF11">
    <property type="entry name" value="ACREF_ENVCD OPERON REPRESSOR-RELATED"/>
    <property type="match status" value="1"/>
</dbReference>
<evidence type="ECO:0000256" key="1">
    <source>
        <dbReference type="ARBA" id="ARBA00023125"/>
    </source>
</evidence>
<dbReference type="GO" id="GO:0003677">
    <property type="term" value="F:DNA binding"/>
    <property type="evidence" value="ECO:0007669"/>
    <property type="project" value="UniProtKB-UniRule"/>
</dbReference>
<evidence type="ECO:0000313" key="6">
    <source>
        <dbReference type="Proteomes" id="UP000433575"/>
    </source>
</evidence>
<organism evidence="4 6">
    <name type="scientific">Holdemania massiliensis</name>
    <dbReference type="NCBI Taxonomy" id="1468449"/>
    <lineage>
        <taxon>Bacteria</taxon>
        <taxon>Bacillati</taxon>
        <taxon>Bacillota</taxon>
        <taxon>Erysipelotrichia</taxon>
        <taxon>Erysipelotrichales</taxon>
        <taxon>Erysipelotrichaceae</taxon>
        <taxon>Holdemania</taxon>
    </lineage>
</organism>
<evidence type="ECO:0000313" key="7">
    <source>
        <dbReference type="Proteomes" id="UP000480929"/>
    </source>
</evidence>
<feature type="DNA-binding region" description="H-T-H motif" evidence="2">
    <location>
        <begin position="27"/>
        <end position="46"/>
    </location>
</feature>
<evidence type="ECO:0000259" key="3">
    <source>
        <dbReference type="PROSITE" id="PS50977"/>
    </source>
</evidence>
<keyword evidence="1 2" id="KW-0238">DNA-binding</keyword>
<dbReference type="PANTHER" id="PTHR43479">
    <property type="entry name" value="ACREF/ENVCD OPERON REPRESSOR-RELATED"/>
    <property type="match status" value="1"/>
</dbReference>
<evidence type="ECO:0000313" key="5">
    <source>
        <dbReference type="EMBL" id="MSC31997.1"/>
    </source>
</evidence>
<name>A0A6N7S3I8_9FIRM</name>
<accession>A0A6N7S3I8</accession>
<dbReference type="AlphaFoldDB" id="A0A6N7S3I8"/>
<protein>
    <submittedName>
        <fullName evidence="4">TetR family transcriptional regulator</fullName>
    </submittedName>
</protein>
<sequence length="193" mass="22167">MNEDKKVQVYLGVISLVQQGRSMNDLKVSEIAQACGIGKGTCYEYFSSKEEIIRETLMYTFHKEFDSFCDLLQFDQGFEAGFRQILTAMEKALSQFSPFQTLLSSVGKRELKQYVSEEIMENIMLQMIQLIDVLLDQALQEGWIQPQHPREYQRFLLIGVMEAYCFQITNPQLKISAEQAADYACQGLQKALS</sequence>
<dbReference type="Proteomes" id="UP000480929">
    <property type="component" value="Unassembled WGS sequence"/>
</dbReference>
<keyword evidence="7" id="KW-1185">Reference proteome</keyword>
<dbReference type="Proteomes" id="UP000433575">
    <property type="component" value="Unassembled WGS sequence"/>
</dbReference>
<comment type="caution">
    <text evidence="4">The sequence shown here is derived from an EMBL/GenBank/DDBJ whole genome shotgun (WGS) entry which is preliminary data.</text>
</comment>
<dbReference type="EMBL" id="WKPI01000002">
    <property type="protein sequence ID" value="MSC31997.1"/>
    <property type="molecule type" value="Genomic_DNA"/>
</dbReference>
<dbReference type="EMBL" id="WKPJ01000002">
    <property type="protein sequence ID" value="MSA88242.1"/>
    <property type="molecule type" value="Genomic_DNA"/>
</dbReference>
<dbReference type="Gene3D" id="1.10.357.10">
    <property type="entry name" value="Tetracycline Repressor, domain 2"/>
    <property type="match status" value="1"/>
</dbReference>
<evidence type="ECO:0000313" key="4">
    <source>
        <dbReference type="EMBL" id="MSA88242.1"/>
    </source>
</evidence>
<dbReference type="InterPro" id="IPR050624">
    <property type="entry name" value="HTH-type_Tx_Regulator"/>
</dbReference>
<proteinExistence type="predicted"/>
<dbReference type="SUPFAM" id="SSF46689">
    <property type="entry name" value="Homeodomain-like"/>
    <property type="match status" value="1"/>
</dbReference>
<dbReference type="RefSeq" id="WP_020224143.1">
    <property type="nucleotide sequence ID" value="NZ_AP031450.1"/>
</dbReference>
<evidence type="ECO:0000256" key="2">
    <source>
        <dbReference type="PROSITE-ProRule" id="PRU00335"/>
    </source>
</evidence>
<dbReference type="InterPro" id="IPR009057">
    <property type="entry name" value="Homeodomain-like_sf"/>
</dbReference>
<reference evidence="6 7" key="1">
    <citation type="journal article" date="2019" name="Nat. Med.">
        <title>A library of human gut bacterial isolates paired with longitudinal multiomics data enables mechanistic microbiome research.</title>
        <authorList>
            <person name="Poyet M."/>
            <person name="Groussin M."/>
            <person name="Gibbons S.M."/>
            <person name="Avila-Pacheco J."/>
            <person name="Jiang X."/>
            <person name="Kearney S.M."/>
            <person name="Perrotta A.R."/>
            <person name="Berdy B."/>
            <person name="Zhao S."/>
            <person name="Lieberman T.D."/>
            <person name="Swanson P.K."/>
            <person name="Smith M."/>
            <person name="Roesemann S."/>
            <person name="Alexander J.E."/>
            <person name="Rich S.A."/>
            <person name="Livny J."/>
            <person name="Vlamakis H."/>
            <person name="Clish C."/>
            <person name="Bullock K."/>
            <person name="Deik A."/>
            <person name="Scott J."/>
            <person name="Pierce K.A."/>
            <person name="Xavier R.J."/>
            <person name="Alm E.J."/>
        </authorList>
    </citation>
    <scope>NUCLEOTIDE SEQUENCE [LARGE SCALE GENOMIC DNA]</scope>
    <source>
        <strain evidence="4 6">BIOML-A4</strain>
        <strain evidence="5 7">BIOML-A5</strain>
    </source>
</reference>
<dbReference type="InterPro" id="IPR001647">
    <property type="entry name" value="HTH_TetR"/>
</dbReference>